<organism evidence="3 4">
    <name type="scientific">[Lactobacillus] rogosae</name>
    <dbReference type="NCBI Taxonomy" id="706562"/>
    <lineage>
        <taxon>Bacteria</taxon>
        <taxon>Bacillati</taxon>
        <taxon>Bacillota</taxon>
        <taxon>Clostridia</taxon>
        <taxon>Lachnospirales</taxon>
        <taxon>Lachnospiraceae</taxon>
        <taxon>Lachnospira</taxon>
    </lineage>
</organism>
<comment type="caution">
    <text evidence="3">The sequence shown here is derived from an EMBL/GenBank/DDBJ whole genome shotgun (WGS) entry which is preliminary data.</text>
</comment>
<keyword evidence="2" id="KW-1133">Transmembrane helix</keyword>
<feature type="compositionally biased region" description="Basic residues" evidence="1">
    <location>
        <begin position="81"/>
        <end position="94"/>
    </location>
</feature>
<feature type="transmembrane region" description="Helical" evidence="2">
    <location>
        <begin position="96"/>
        <end position="115"/>
    </location>
</feature>
<keyword evidence="2" id="KW-0812">Transmembrane</keyword>
<dbReference type="InterPro" id="IPR025101">
    <property type="entry name" value="DUF4012"/>
</dbReference>
<feature type="compositionally biased region" description="Basic and acidic residues" evidence="1">
    <location>
        <begin position="1"/>
        <end position="10"/>
    </location>
</feature>
<proteinExistence type="predicted"/>
<dbReference type="RefSeq" id="WP_349153284.1">
    <property type="nucleotide sequence ID" value="NZ_JBBMER010000002.1"/>
</dbReference>
<dbReference type="Pfam" id="PF13196">
    <property type="entry name" value="DUF4012"/>
    <property type="match status" value="1"/>
</dbReference>
<evidence type="ECO:0000313" key="3">
    <source>
        <dbReference type="EMBL" id="MEQ2378941.1"/>
    </source>
</evidence>
<feature type="region of interest" description="Disordered" evidence="1">
    <location>
        <begin position="1"/>
        <end position="94"/>
    </location>
</feature>
<name>A0ABV1BT65_9FIRM</name>
<evidence type="ECO:0000313" key="4">
    <source>
        <dbReference type="Proteomes" id="UP001442364"/>
    </source>
</evidence>
<protein>
    <submittedName>
        <fullName evidence="3">DUF4012 domain-containing protein</fullName>
    </submittedName>
</protein>
<evidence type="ECO:0000256" key="2">
    <source>
        <dbReference type="SAM" id="Phobius"/>
    </source>
</evidence>
<evidence type="ECO:0000256" key="1">
    <source>
        <dbReference type="SAM" id="MobiDB-lite"/>
    </source>
</evidence>
<feature type="compositionally biased region" description="Polar residues" evidence="1">
    <location>
        <begin position="15"/>
        <end position="27"/>
    </location>
</feature>
<gene>
    <name evidence="3" type="ORF">WMO14_03445</name>
</gene>
<sequence length="671" mass="73335">MNNNDYKDNNENLNSENTVDNKSSQNSGHRRSNVQHTGSNTANNNSRHNVREGSNNNSEHHSSNSSEGHHIHHSSGEHHSHSGKKRLTKQQKKKRTITIVSIVAAVVVIIGIMGVKGLSDAKGMLKNANELKTEMNDMLGAVKAQDAEAANTAVLKLDNTTYKISKTLSSPLWKMASHIPVAGKYVKSVDTLIGLVEDASDDIIKPAVATISEYPMSGLKVGDGFSVTTINAYLDLLEQIQPVVNNMTAKMNKVALPGSMGTMISSYSDKITSLMSMYTDYEDYIPLMKAFIGDGSDKVYLLAAQNTAEIRAAGGFPGSIGTIRVEDGVMSIGDFNPVNDVLATYPPDEANVTRKELKIFNDTLIYSRDASFNPDFERAAQIWALAYEAKHGESVDGVLSLTPTIIQKVLRISGPITLPDGTELNGDNAVSVLQYELYYKYLSDRGTNVDYNEANEYVDGLFAETAKQAMAVLVSGFDFKRINEYVDMFNEGVEENTIMLWFVDEQEEQYAKDAGCSGNLNDDPANPEAGVFFSLYEPCKLGWFLNIDTEMSEPVINADGTRSYDITVTLTNTIKRSNITRAGGYILGGFDGGIRGFVHLFAPAGGTIGNFETNNGLKITTDEYDNLEVGYNVDLVVEAGSPQVIKYTVTTAEGVDIPLKIRTTPTLQAYR</sequence>
<reference evidence="3 4" key="1">
    <citation type="submission" date="2024-03" db="EMBL/GenBank/DDBJ databases">
        <title>Human intestinal bacterial collection.</title>
        <authorList>
            <person name="Pauvert C."/>
            <person name="Hitch T.C.A."/>
            <person name="Clavel T."/>
        </authorList>
    </citation>
    <scope>NUCLEOTIDE SEQUENCE [LARGE SCALE GENOMIC DNA]</scope>
    <source>
        <strain evidence="3 4">CLA-AA-H255</strain>
    </source>
</reference>
<keyword evidence="2" id="KW-0472">Membrane</keyword>
<dbReference type="EMBL" id="JBBMER010000002">
    <property type="protein sequence ID" value="MEQ2378941.1"/>
    <property type="molecule type" value="Genomic_DNA"/>
</dbReference>
<keyword evidence="4" id="KW-1185">Reference proteome</keyword>
<dbReference type="Proteomes" id="UP001442364">
    <property type="component" value="Unassembled WGS sequence"/>
</dbReference>
<feature type="compositionally biased region" description="Polar residues" evidence="1">
    <location>
        <begin position="34"/>
        <end position="47"/>
    </location>
</feature>
<accession>A0ABV1BT65</accession>